<sequence length="99" mass="10743">MTGRRCGPVARTGDSIDSRCERLRAVWQDRTVTFSQEPDQSQPRNDFPTVRIAPVAVPSAQPAPTTPAAAAPAKPVKKRSTLRRIARRIVGPGLLTKKG</sequence>
<feature type="compositionally biased region" description="Low complexity" evidence="1">
    <location>
        <begin position="56"/>
        <end position="74"/>
    </location>
</feature>
<dbReference type="AlphaFoldDB" id="A0A918AHU1"/>
<name>A0A918AHU1_9PSEU</name>
<keyword evidence="3" id="KW-1185">Reference proteome</keyword>
<organism evidence="2 3">
    <name type="scientific">Saccharothrix coeruleofusca</name>
    <dbReference type="NCBI Taxonomy" id="33919"/>
    <lineage>
        <taxon>Bacteria</taxon>
        <taxon>Bacillati</taxon>
        <taxon>Actinomycetota</taxon>
        <taxon>Actinomycetes</taxon>
        <taxon>Pseudonocardiales</taxon>
        <taxon>Pseudonocardiaceae</taxon>
        <taxon>Saccharothrix</taxon>
    </lineage>
</organism>
<evidence type="ECO:0000313" key="3">
    <source>
        <dbReference type="Proteomes" id="UP000639606"/>
    </source>
</evidence>
<dbReference type="EMBL" id="BMRG01000001">
    <property type="protein sequence ID" value="GGP37808.1"/>
    <property type="molecule type" value="Genomic_DNA"/>
</dbReference>
<gene>
    <name evidence="2" type="ORF">GCM10010185_06470</name>
</gene>
<accession>A0A918AHU1</accession>
<dbReference type="Proteomes" id="UP000639606">
    <property type="component" value="Unassembled WGS sequence"/>
</dbReference>
<protein>
    <submittedName>
        <fullName evidence="2">Uncharacterized protein</fullName>
    </submittedName>
</protein>
<evidence type="ECO:0000256" key="1">
    <source>
        <dbReference type="SAM" id="MobiDB-lite"/>
    </source>
</evidence>
<reference evidence="2" key="2">
    <citation type="submission" date="2020-09" db="EMBL/GenBank/DDBJ databases">
        <authorList>
            <person name="Sun Q."/>
            <person name="Ohkuma M."/>
        </authorList>
    </citation>
    <scope>NUCLEOTIDE SEQUENCE</scope>
    <source>
        <strain evidence="2">JCM 3313</strain>
    </source>
</reference>
<evidence type="ECO:0000313" key="2">
    <source>
        <dbReference type="EMBL" id="GGP37808.1"/>
    </source>
</evidence>
<feature type="region of interest" description="Disordered" evidence="1">
    <location>
        <begin position="56"/>
        <end position="82"/>
    </location>
</feature>
<proteinExistence type="predicted"/>
<comment type="caution">
    <text evidence="2">The sequence shown here is derived from an EMBL/GenBank/DDBJ whole genome shotgun (WGS) entry which is preliminary data.</text>
</comment>
<reference evidence="2" key="1">
    <citation type="journal article" date="2014" name="Int. J. Syst. Evol. Microbiol.">
        <title>Complete genome sequence of Corynebacterium casei LMG S-19264T (=DSM 44701T), isolated from a smear-ripened cheese.</title>
        <authorList>
            <consortium name="US DOE Joint Genome Institute (JGI-PGF)"/>
            <person name="Walter F."/>
            <person name="Albersmeier A."/>
            <person name="Kalinowski J."/>
            <person name="Ruckert C."/>
        </authorList>
    </citation>
    <scope>NUCLEOTIDE SEQUENCE</scope>
    <source>
        <strain evidence="2">JCM 3313</strain>
    </source>
</reference>